<protein>
    <submittedName>
        <fullName evidence="5">ABC transporter ATP-binding protein</fullName>
    </submittedName>
</protein>
<dbReference type="InterPro" id="IPR003593">
    <property type="entry name" value="AAA+_ATPase"/>
</dbReference>
<evidence type="ECO:0000256" key="1">
    <source>
        <dbReference type="ARBA" id="ARBA00022448"/>
    </source>
</evidence>
<evidence type="ECO:0000313" key="5">
    <source>
        <dbReference type="EMBL" id="QBK24989.1"/>
    </source>
</evidence>
<dbReference type="GO" id="GO:0005524">
    <property type="term" value="F:ATP binding"/>
    <property type="evidence" value="ECO:0007669"/>
    <property type="project" value="UniProtKB-KW"/>
</dbReference>
<reference evidence="5 6" key="1">
    <citation type="submission" date="2019-02" db="EMBL/GenBank/DDBJ databases">
        <title>Ureibacillus thermophilus.</title>
        <authorList>
            <person name="Sunny J.S."/>
            <person name="Natarajan A."/>
            <person name="Saleena L.M."/>
        </authorList>
    </citation>
    <scope>NUCLEOTIDE SEQUENCE [LARGE SCALE GENOMIC DNA]</scope>
    <source>
        <strain evidence="5 6">LM102</strain>
    </source>
</reference>
<dbReference type="PROSITE" id="PS50893">
    <property type="entry name" value="ABC_TRANSPORTER_2"/>
    <property type="match status" value="1"/>
</dbReference>
<dbReference type="Gene3D" id="3.40.50.300">
    <property type="entry name" value="P-loop containing nucleotide triphosphate hydrolases"/>
    <property type="match status" value="1"/>
</dbReference>
<dbReference type="InterPro" id="IPR003439">
    <property type="entry name" value="ABC_transporter-like_ATP-bd"/>
</dbReference>
<evidence type="ECO:0000256" key="3">
    <source>
        <dbReference type="ARBA" id="ARBA00022840"/>
    </source>
</evidence>
<keyword evidence="2" id="KW-0547">Nucleotide-binding</keyword>
<dbReference type="Proteomes" id="UP000291151">
    <property type="component" value="Chromosome"/>
</dbReference>
<dbReference type="PANTHER" id="PTHR42788:SF13">
    <property type="entry name" value="ALIPHATIC SULFONATES IMPORT ATP-BINDING PROTEIN SSUB"/>
    <property type="match status" value="1"/>
</dbReference>
<organism evidence="5 6">
    <name type="scientific">Ureibacillus thermophilus</name>
    <dbReference type="NCBI Taxonomy" id="367743"/>
    <lineage>
        <taxon>Bacteria</taxon>
        <taxon>Bacillati</taxon>
        <taxon>Bacillota</taxon>
        <taxon>Bacilli</taxon>
        <taxon>Bacillales</taxon>
        <taxon>Caryophanaceae</taxon>
        <taxon>Ureibacillus</taxon>
    </lineage>
</organism>
<evidence type="ECO:0000259" key="4">
    <source>
        <dbReference type="PROSITE" id="PS50893"/>
    </source>
</evidence>
<dbReference type="InterPro" id="IPR050166">
    <property type="entry name" value="ABC_transporter_ATP-bind"/>
</dbReference>
<gene>
    <name evidence="5" type="ORF">DKZ56_03365</name>
</gene>
<keyword evidence="3 5" id="KW-0067">ATP-binding</keyword>
<dbReference type="SMART" id="SM00382">
    <property type="entry name" value="AAA"/>
    <property type="match status" value="1"/>
</dbReference>
<keyword evidence="6" id="KW-1185">Reference proteome</keyword>
<dbReference type="CDD" id="cd03293">
    <property type="entry name" value="ABC_NrtD_SsuB_transporters"/>
    <property type="match status" value="1"/>
</dbReference>
<dbReference type="EMBL" id="CP036528">
    <property type="protein sequence ID" value="QBK24989.1"/>
    <property type="molecule type" value="Genomic_DNA"/>
</dbReference>
<name>A0A4P6UP51_9BACL</name>
<dbReference type="PROSITE" id="PS00211">
    <property type="entry name" value="ABC_TRANSPORTER_1"/>
    <property type="match status" value="1"/>
</dbReference>
<evidence type="ECO:0000256" key="2">
    <source>
        <dbReference type="ARBA" id="ARBA00022741"/>
    </source>
</evidence>
<accession>A0A4P6UP51</accession>
<dbReference type="AlphaFoldDB" id="A0A4P6UP51"/>
<proteinExistence type="predicted"/>
<dbReference type="KEGG" id="uth:DKZ56_03365"/>
<dbReference type="PANTHER" id="PTHR42788">
    <property type="entry name" value="TAURINE IMPORT ATP-BINDING PROTEIN-RELATED"/>
    <property type="match status" value="1"/>
</dbReference>
<sequence>MVLDRQPMIQIHQVSKSFKKNKQDVQVLDNISFTVQKGEIISILGESGCGKSTLLNIIGGFEQASGGEVLLDGIKVNGPSRKCIMLFQNYGLLPWRTVLKNVELGLEKSMKDKKERKEKALHYIQLVGLQGKENMFPHELSGGMQQRVGIARALALQPELILMDEPFAALDTFNRYYLQNELLRIQEQEKTTMILVTHDIDEAIYLSDRIFIMHPNPGRIHKEIKIHLTKPRDRSNGDFQYYRNIVFKEFHFSRPETLIEFNI</sequence>
<dbReference type="InterPro" id="IPR017871">
    <property type="entry name" value="ABC_transporter-like_CS"/>
</dbReference>
<dbReference type="InterPro" id="IPR027417">
    <property type="entry name" value="P-loop_NTPase"/>
</dbReference>
<dbReference type="SUPFAM" id="SSF52540">
    <property type="entry name" value="P-loop containing nucleoside triphosphate hydrolases"/>
    <property type="match status" value="1"/>
</dbReference>
<feature type="domain" description="ABC transporter" evidence="4">
    <location>
        <begin position="9"/>
        <end position="240"/>
    </location>
</feature>
<evidence type="ECO:0000313" key="6">
    <source>
        <dbReference type="Proteomes" id="UP000291151"/>
    </source>
</evidence>
<keyword evidence="1" id="KW-0813">Transport</keyword>
<dbReference type="GO" id="GO:0016887">
    <property type="term" value="F:ATP hydrolysis activity"/>
    <property type="evidence" value="ECO:0007669"/>
    <property type="project" value="InterPro"/>
</dbReference>
<dbReference type="Pfam" id="PF00005">
    <property type="entry name" value="ABC_tran"/>
    <property type="match status" value="1"/>
</dbReference>